<protein>
    <submittedName>
        <fullName evidence="1">Sulfur carrier protein ThiS</fullName>
    </submittedName>
</protein>
<proteinExistence type="predicted"/>
<evidence type="ECO:0000313" key="2">
    <source>
        <dbReference type="Proteomes" id="UP000465062"/>
    </source>
</evidence>
<accession>A0A6I6URT2</accession>
<dbReference type="RefSeq" id="WP_079532633.1">
    <property type="nucleotide sequence ID" value="NZ_CP047394.1"/>
</dbReference>
<dbReference type="Proteomes" id="UP000465062">
    <property type="component" value="Chromosome"/>
</dbReference>
<dbReference type="AlphaFoldDB" id="A0A6I6URT2"/>
<sequence>MELRINGQLVTVPDTVKTIDGLIHHYKLKNRTIMVEKNHIILRAYEHEKATVENGDTIELVQFVGGG</sequence>
<dbReference type="Gene3D" id="3.10.20.30">
    <property type="match status" value="1"/>
</dbReference>
<dbReference type="InterPro" id="IPR012675">
    <property type="entry name" value="Beta-grasp_dom_sf"/>
</dbReference>
<name>A0A6I6URT2_9BACI</name>
<dbReference type="Pfam" id="PF02597">
    <property type="entry name" value="ThiS"/>
    <property type="match status" value="1"/>
</dbReference>
<reference evidence="1 2" key="1">
    <citation type="submission" date="2019-06" db="EMBL/GenBank/DDBJ databases">
        <title>An operon consisting of a P-type ATPase gene and a transcriptional regular gene given the different cadmium resistance in Bacillus vietamensis 151-6 and Bacillus marisflavi 151-25.</title>
        <authorList>
            <person name="Yu X."/>
        </authorList>
    </citation>
    <scope>NUCLEOTIDE SEQUENCE [LARGE SCALE GENOMIC DNA]</scope>
    <source>
        <strain evidence="1 2">151-6</strain>
    </source>
</reference>
<dbReference type="NCBIfam" id="TIGR01683">
    <property type="entry name" value="thiS"/>
    <property type="match status" value="1"/>
</dbReference>
<dbReference type="InterPro" id="IPR016155">
    <property type="entry name" value="Mopterin_synth/thiamin_S_b"/>
</dbReference>
<evidence type="ECO:0000313" key="1">
    <source>
        <dbReference type="EMBL" id="QHE61703.1"/>
    </source>
</evidence>
<dbReference type="EMBL" id="CP047394">
    <property type="protein sequence ID" value="QHE61703.1"/>
    <property type="molecule type" value="Genomic_DNA"/>
</dbReference>
<gene>
    <name evidence="1" type="primary">thiS</name>
    <name evidence="1" type="ORF">FHE72_12265</name>
</gene>
<dbReference type="PANTHER" id="PTHR34472">
    <property type="entry name" value="SULFUR CARRIER PROTEIN THIS"/>
    <property type="match status" value="1"/>
</dbReference>
<dbReference type="InterPro" id="IPR003749">
    <property type="entry name" value="ThiS/MoaD-like"/>
</dbReference>
<dbReference type="KEGG" id="bvq:FHE72_12265"/>
<dbReference type="InterPro" id="IPR010035">
    <property type="entry name" value="Thi_S"/>
</dbReference>
<dbReference type="SUPFAM" id="SSF54285">
    <property type="entry name" value="MoaD/ThiS"/>
    <property type="match status" value="1"/>
</dbReference>
<dbReference type="PANTHER" id="PTHR34472:SF1">
    <property type="entry name" value="SULFUR CARRIER PROTEIN THIS"/>
    <property type="match status" value="1"/>
</dbReference>
<organism evidence="1 2">
    <name type="scientific">Rossellomorea vietnamensis</name>
    <dbReference type="NCBI Taxonomy" id="218284"/>
    <lineage>
        <taxon>Bacteria</taxon>
        <taxon>Bacillati</taxon>
        <taxon>Bacillota</taxon>
        <taxon>Bacilli</taxon>
        <taxon>Bacillales</taxon>
        <taxon>Bacillaceae</taxon>
        <taxon>Rossellomorea</taxon>
    </lineage>
</organism>